<evidence type="ECO:0000313" key="3">
    <source>
        <dbReference type="Proteomes" id="UP000036168"/>
    </source>
</evidence>
<evidence type="ECO:0000313" key="1">
    <source>
        <dbReference type="EMBL" id="KRT92702.1"/>
    </source>
</evidence>
<dbReference type="Proteomes" id="UP000036168">
    <property type="component" value="Unassembled WGS sequence"/>
</dbReference>
<protein>
    <submittedName>
        <fullName evidence="1">Uncharacterized protein</fullName>
    </submittedName>
</protein>
<keyword evidence="4" id="KW-1185">Reference proteome</keyword>
<dbReference type="EMBL" id="LECW02000030">
    <property type="protein sequence ID" value="KRT92702.1"/>
    <property type="molecule type" value="Genomic_DNA"/>
</dbReference>
<accession>A0A0T6BM92</accession>
<dbReference type="AlphaFoldDB" id="A0A0T6BM92"/>
<dbReference type="Proteomes" id="UP001341297">
    <property type="component" value="Unassembled WGS sequence"/>
</dbReference>
<proteinExistence type="predicted"/>
<gene>
    <name evidence="1" type="ORF">AB447_222235</name>
    <name evidence="2" type="ORF">P8828_00945</name>
</gene>
<reference evidence="1" key="2">
    <citation type="submission" date="2015-10" db="EMBL/GenBank/DDBJ databases">
        <authorList>
            <person name="Gilbert D.G."/>
        </authorList>
    </citation>
    <scope>NUCLEOTIDE SEQUENCE</scope>
    <source>
        <strain evidence="1">GO-13</strain>
    </source>
</reference>
<evidence type="ECO:0000313" key="2">
    <source>
        <dbReference type="EMBL" id="MEC0483427.1"/>
    </source>
</evidence>
<dbReference type="EMBL" id="JARRTL010000004">
    <property type="protein sequence ID" value="MEC0483427.1"/>
    <property type="molecule type" value="Genomic_DNA"/>
</dbReference>
<dbReference type="OrthoDB" id="9875997at2"/>
<reference evidence="1 3" key="1">
    <citation type="journal article" date="2015" name="Int. J. Syst. Evol. Microbiol.">
        <title>Bacillus glycinifermentans sp. nov., isolated from fermented soybean paste.</title>
        <authorList>
            <person name="Kim S.J."/>
            <person name="Dunlap C.A."/>
            <person name="Kwon S.W."/>
            <person name="Rooney A.P."/>
        </authorList>
    </citation>
    <scope>NUCLEOTIDE SEQUENCE [LARGE SCALE GENOMIC DNA]</scope>
    <source>
        <strain evidence="1 3">GO-13</strain>
    </source>
</reference>
<evidence type="ECO:0000313" key="4">
    <source>
        <dbReference type="Proteomes" id="UP001341297"/>
    </source>
</evidence>
<organism evidence="1 3">
    <name type="scientific">Bacillus glycinifermentans</name>
    <dbReference type="NCBI Taxonomy" id="1664069"/>
    <lineage>
        <taxon>Bacteria</taxon>
        <taxon>Bacillati</taxon>
        <taxon>Bacillota</taxon>
        <taxon>Bacilli</taxon>
        <taxon>Bacillales</taxon>
        <taxon>Bacillaceae</taxon>
        <taxon>Bacillus</taxon>
    </lineage>
</organism>
<sequence length="85" mass="10151">MRKRAGFMYSKRVGDPSSKYGLNPDQFEIDIMNKQRQTQELKEHYKESLYELIKVNAVGYEMFPDDKFSLILECLREIKDKLKIN</sequence>
<comment type="caution">
    <text evidence="1">The sequence shown here is derived from an EMBL/GenBank/DDBJ whole genome shotgun (WGS) entry which is preliminary data.</text>
</comment>
<name>A0A0T6BM92_9BACI</name>
<reference evidence="2 4" key="3">
    <citation type="submission" date="2023-03" db="EMBL/GenBank/DDBJ databases">
        <title>Agriculturally important microbes genome sequencing.</title>
        <authorList>
            <person name="Dunlap C."/>
        </authorList>
    </citation>
    <scope>NUCLEOTIDE SEQUENCE [LARGE SCALE GENOMIC DNA]</scope>
    <source>
        <strain evidence="2 4">CBP-3203</strain>
    </source>
</reference>
<dbReference type="RefSeq" id="WP_048356383.1">
    <property type="nucleotide sequence ID" value="NZ_JAQCPU010000009.1"/>
</dbReference>